<gene>
    <name evidence="3" type="ordered locus">wcw_1948</name>
</gene>
<name>D6YT86_WADCW</name>
<evidence type="ECO:0000313" key="4">
    <source>
        <dbReference type="Proteomes" id="UP000001505"/>
    </source>
</evidence>
<keyword evidence="4" id="KW-1185">Reference proteome</keyword>
<dbReference type="STRING" id="716544.wcw_1948"/>
<feature type="domain" description="Competence protein CoiA-like N-terminal" evidence="2">
    <location>
        <begin position="17"/>
        <end position="50"/>
    </location>
</feature>
<dbReference type="InterPro" id="IPR057253">
    <property type="entry name" value="CoiA-like_N"/>
</dbReference>
<dbReference type="RefSeq" id="WP_013182974.1">
    <property type="nucleotide sequence ID" value="NC_014225.1"/>
</dbReference>
<dbReference type="EMBL" id="CP001928">
    <property type="protein sequence ID" value="ADI39281.1"/>
    <property type="molecule type" value="Genomic_DNA"/>
</dbReference>
<accession>D6YT86</accession>
<dbReference type="Proteomes" id="UP000001505">
    <property type="component" value="Chromosome"/>
</dbReference>
<dbReference type="KEGG" id="wch:wcw_1948"/>
<dbReference type="AlphaFoldDB" id="D6YT86"/>
<dbReference type="Pfam" id="PF06054">
    <property type="entry name" value="CoiA_nuc"/>
    <property type="match status" value="1"/>
</dbReference>
<feature type="domain" description="Competence protein CoiA nuclease-like" evidence="1">
    <location>
        <begin position="60"/>
        <end position="143"/>
    </location>
</feature>
<evidence type="ECO:0000259" key="2">
    <source>
        <dbReference type="Pfam" id="PF25164"/>
    </source>
</evidence>
<dbReference type="OrthoDB" id="22077at2"/>
<protein>
    <submittedName>
        <fullName evidence="3">Putative transcription factor, CoiA-like family</fullName>
    </submittedName>
</protein>
<dbReference type="InterPro" id="IPR010330">
    <property type="entry name" value="CoiA_nuc"/>
</dbReference>
<proteinExistence type="predicted"/>
<dbReference type="Pfam" id="PF25164">
    <property type="entry name" value="CoiA_N"/>
    <property type="match status" value="1"/>
</dbReference>
<evidence type="ECO:0000313" key="3">
    <source>
        <dbReference type="EMBL" id="ADI39281.1"/>
    </source>
</evidence>
<dbReference type="HOGENOM" id="CLU_1041873_0_0_0"/>
<dbReference type="eggNOG" id="COG4469">
    <property type="taxonomic scope" value="Bacteria"/>
</dbReference>
<reference evidence="3 4" key="1">
    <citation type="journal article" date="2010" name="PLoS ONE">
        <title>The Waddlia genome: a window into chlamydial biology.</title>
        <authorList>
            <person name="Bertelli C."/>
            <person name="Collyn F."/>
            <person name="Croxatto A."/>
            <person name="Ruckert C."/>
            <person name="Polkinghorne A."/>
            <person name="Kebbi-Beghdadi C."/>
            <person name="Goesmann A."/>
            <person name="Vaughan L."/>
            <person name="Greub G."/>
        </authorList>
    </citation>
    <scope>NUCLEOTIDE SEQUENCE [LARGE SCALE GENOMIC DNA]</scope>
    <source>
        <strain evidence="4">ATCC VR-1470 / WSU 86-1044</strain>
    </source>
</reference>
<evidence type="ECO:0000259" key="1">
    <source>
        <dbReference type="Pfam" id="PF06054"/>
    </source>
</evidence>
<organism evidence="3 4">
    <name type="scientific">Waddlia chondrophila (strain ATCC VR-1470 / WSU 86-1044)</name>
    <dbReference type="NCBI Taxonomy" id="716544"/>
    <lineage>
        <taxon>Bacteria</taxon>
        <taxon>Pseudomonadati</taxon>
        <taxon>Chlamydiota</taxon>
        <taxon>Chlamydiia</taxon>
        <taxon>Parachlamydiales</taxon>
        <taxon>Waddliaceae</taxon>
        <taxon>Waddlia</taxon>
    </lineage>
</organism>
<sequence>MQLFALTVEKEVVAAVDAVKKTEYYCMECSKPVRLRGGRHRQDHFYHLNPDPSCRQSQKSLNHLQVQWHLFHLLPDDEVVLERRFPEISRIADVAWERRKLIFEVQCSPISQREVEERNRDYASIGYEVVWILHERRFVRKQVAAAEEWLKDHLCYYTNFDEEGRGEIYDQLHLFSGGFRSYSSKKTAVNLSLPSKVKGKFAFEGDWKYRLMLRDPCALDVWNQWEKRKKQQFPSYKFRPMHELKRWYLNLLRLLLEENSTQGKGCR</sequence>